<dbReference type="AlphaFoldDB" id="A0A5C2HBK9"/>
<protein>
    <submittedName>
        <fullName evidence="1">Uncharacterized protein</fullName>
    </submittedName>
</protein>
<reference evidence="1 2" key="3">
    <citation type="submission" date="2019-09" db="EMBL/GenBank/DDBJ databases">
        <title>Taxonomic note: a critical rebuttal of the proposed division of the genus Arcobacter into six genera, emended descriptions of Arcobacter anaerophilus and the genus Arcobacter, and an assessment of genus-level boundaries for Epsilonproteobacteria using in silico genomic comparator tools.</title>
        <authorList>
            <person name="On S.L.W."/>
            <person name="Miller W.G."/>
            <person name="Biggs P."/>
            <person name="Cornelius A."/>
            <person name="Vandamme P."/>
        </authorList>
    </citation>
    <scope>NUCLEOTIDE SEQUENCE [LARGE SCALE GENOMIC DNA]</scope>
    <source>
        <strain evidence="1 2">LMG 26638</strain>
    </source>
</reference>
<dbReference type="RefSeq" id="WP_130233819.1">
    <property type="nucleotide sequence ID" value="NZ_BMEF01000020.1"/>
</dbReference>
<dbReference type="EMBL" id="CP035928">
    <property type="protein sequence ID" value="QEP34905.1"/>
    <property type="molecule type" value="Genomic_DNA"/>
</dbReference>
<name>A0A5C2HBK9_9BACT</name>
<evidence type="ECO:0000313" key="1">
    <source>
        <dbReference type="EMBL" id="QEP34905.1"/>
    </source>
</evidence>
<proteinExistence type="predicted"/>
<reference evidence="1 2" key="2">
    <citation type="submission" date="2019-09" db="EMBL/GenBank/DDBJ databases">
        <title>Complete genome sequencing of four Arcobacter species reveals a diverse suite of mobile elements.</title>
        <authorList>
            <person name="Miller W.G."/>
            <person name="Yee E."/>
            <person name="Bono J.L."/>
        </authorList>
    </citation>
    <scope>NUCLEOTIDE SEQUENCE [LARGE SCALE GENOMIC DNA]</scope>
    <source>
        <strain evidence="1 2">LMG 26638</strain>
    </source>
</reference>
<sequence length="133" mass="15369">MPTFYNHNFLFTAGFFVRAIVYIVIFAIYTALIAIGLTLSGKYGLPFTTGSLFLDRVIFFSALASPLIFVEWRIRVNRKKLGLSLYKNISDDLLHLELNKTSSDKKDLNYWFELKEKGAISDDEYQVKKKELL</sequence>
<evidence type="ECO:0000313" key="2">
    <source>
        <dbReference type="Proteomes" id="UP000322726"/>
    </source>
</evidence>
<gene>
    <name evidence="1" type="ORF">APAC_1824</name>
</gene>
<dbReference type="Proteomes" id="UP000322726">
    <property type="component" value="Chromosome"/>
</dbReference>
<dbReference type="OrthoDB" id="5347439at2"/>
<accession>A0A5C2HBK9</accession>
<dbReference type="KEGG" id="apai:APAC_1824"/>
<keyword evidence="2" id="KW-1185">Reference proteome</keyword>
<organism evidence="1 2">
    <name type="scientific">Malaciobacter pacificus</name>
    <dbReference type="NCBI Taxonomy" id="1080223"/>
    <lineage>
        <taxon>Bacteria</taxon>
        <taxon>Pseudomonadati</taxon>
        <taxon>Campylobacterota</taxon>
        <taxon>Epsilonproteobacteria</taxon>
        <taxon>Campylobacterales</taxon>
        <taxon>Arcobacteraceae</taxon>
        <taxon>Malaciobacter</taxon>
    </lineage>
</organism>
<reference evidence="2" key="1">
    <citation type="submission" date="2019-09" db="EMBL/GenBank/DDBJ databases">
        <title>Complete genome sequencing of four Arcobacter species reveals a diverse suite of mobile elements.</title>
        <authorList>
            <person name="On S.L.W."/>
            <person name="Miller W.G."/>
            <person name="Biggs P."/>
            <person name="Cornelius A."/>
            <person name="Vandamme P."/>
        </authorList>
    </citation>
    <scope>NUCLEOTIDE SEQUENCE [LARGE SCALE GENOMIC DNA]</scope>
    <source>
        <strain evidence="2">LMG 26638</strain>
    </source>
</reference>